<dbReference type="PROSITE" id="PS00107">
    <property type="entry name" value="PROTEIN_KINASE_ATP"/>
    <property type="match status" value="1"/>
</dbReference>
<keyword evidence="2 5" id="KW-0547">Nucleotide-binding</keyword>
<dbReference type="Proteomes" id="UP000288216">
    <property type="component" value="Unassembled WGS sequence"/>
</dbReference>
<dbReference type="Gene3D" id="1.10.510.10">
    <property type="entry name" value="Transferase(Phosphotransferase) domain 1"/>
    <property type="match status" value="1"/>
</dbReference>
<proteinExistence type="predicted"/>
<evidence type="ECO:0000259" key="7">
    <source>
        <dbReference type="PROSITE" id="PS50011"/>
    </source>
</evidence>
<gene>
    <name evidence="8" type="ORF">scyTo_0016993</name>
</gene>
<dbReference type="Pfam" id="PF00069">
    <property type="entry name" value="Pkinase"/>
    <property type="match status" value="1"/>
</dbReference>
<comment type="caution">
    <text evidence="8">The sequence shown here is derived from an EMBL/GenBank/DDBJ whole genome shotgun (WGS) entry which is preliminary data.</text>
</comment>
<dbReference type="GO" id="GO:0004672">
    <property type="term" value="F:protein kinase activity"/>
    <property type="evidence" value="ECO:0007669"/>
    <property type="project" value="InterPro"/>
</dbReference>
<dbReference type="GO" id="GO:0005524">
    <property type="term" value="F:ATP binding"/>
    <property type="evidence" value="ECO:0007669"/>
    <property type="project" value="UniProtKB-UniRule"/>
</dbReference>
<evidence type="ECO:0000313" key="8">
    <source>
        <dbReference type="EMBL" id="GCB79688.1"/>
    </source>
</evidence>
<feature type="binding site" evidence="5">
    <location>
        <position position="175"/>
    </location>
    <ligand>
        <name>ATP</name>
        <dbReference type="ChEBI" id="CHEBI:30616"/>
    </ligand>
</feature>
<protein>
    <recommendedName>
        <fullName evidence="7">Protein kinase domain-containing protein</fullName>
    </recommendedName>
</protein>
<dbReference type="EMBL" id="BFAA01010706">
    <property type="protein sequence ID" value="GCB79688.1"/>
    <property type="molecule type" value="Genomic_DNA"/>
</dbReference>
<evidence type="ECO:0000256" key="3">
    <source>
        <dbReference type="ARBA" id="ARBA00022777"/>
    </source>
</evidence>
<evidence type="ECO:0000313" key="9">
    <source>
        <dbReference type="Proteomes" id="UP000288216"/>
    </source>
</evidence>
<keyword evidence="1" id="KW-0808">Transferase</keyword>
<feature type="region of interest" description="Disordered" evidence="6">
    <location>
        <begin position="423"/>
        <end position="463"/>
    </location>
</feature>
<sequence length="486" mass="55367">MNHQPDHRKAKISKSCPPSLRIEDTEQLLKEFYRESLSSIETDHWLDLMDSESNSAKRNSNPYLDYFNDVDTAANFKLHGAEYDLIQKIEKQKIQEDSRNAINCEDERNKNWEDGNNQHEELPGIESQPQAYDSYNEGKDWQCVYTLGCGKFGEVTLVYDKNKKLTCAAKKVPKKYYRREELEIWRSLKATNIVQLLGAVRHGDFVTFFMELVNGDNILLSDTEQRLLLCDFTFAKKLPLGQFTPKGEAPVGTPTHMAPEVALSAGHDWRADVWSATCTFLHMINGRHPWVKKFADIYVLLKVIAEESPPYFEIPPSCHILVDSLIKRGLMVNQYERPFAATLRDEAADVMTQISGLQFIFGEQYAEVSSPLCNENMSEYPSQTKLELSSILKDLKDPSPGSDLKPESENKVNEVQLVVGNTSENQQSLQRKIEDTTEKEKKNANSSKPCGANIENQISTSKRNQQFFHGKVKRLQSCPVTAITKK</sequence>
<dbReference type="SUPFAM" id="SSF56112">
    <property type="entry name" value="Protein kinase-like (PK-like)"/>
    <property type="match status" value="1"/>
</dbReference>
<organism evidence="8 9">
    <name type="scientific">Scyliorhinus torazame</name>
    <name type="common">Cloudy catshark</name>
    <name type="synonym">Catulus torazame</name>
    <dbReference type="NCBI Taxonomy" id="75743"/>
    <lineage>
        <taxon>Eukaryota</taxon>
        <taxon>Metazoa</taxon>
        <taxon>Chordata</taxon>
        <taxon>Craniata</taxon>
        <taxon>Vertebrata</taxon>
        <taxon>Chondrichthyes</taxon>
        <taxon>Elasmobranchii</taxon>
        <taxon>Galeomorphii</taxon>
        <taxon>Galeoidea</taxon>
        <taxon>Carcharhiniformes</taxon>
        <taxon>Scyliorhinidae</taxon>
        <taxon>Scyliorhinus</taxon>
    </lineage>
</organism>
<dbReference type="PROSITE" id="PS50011">
    <property type="entry name" value="PROTEIN_KINASE_DOM"/>
    <property type="match status" value="1"/>
</dbReference>
<feature type="domain" description="Protein kinase" evidence="7">
    <location>
        <begin position="1"/>
        <end position="360"/>
    </location>
</feature>
<evidence type="ECO:0000256" key="5">
    <source>
        <dbReference type="PROSITE-ProRule" id="PRU10141"/>
    </source>
</evidence>
<name>A0A401Q2V1_SCYTO</name>
<evidence type="ECO:0000256" key="1">
    <source>
        <dbReference type="ARBA" id="ARBA00022679"/>
    </source>
</evidence>
<keyword evidence="4 5" id="KW-0067">ATP-binding</keyword>
<dbReference type="STRING" id="75743.A0A401Q2V1"/>
<dbReference type="OrthoDB" id="8610216at2759"/>
<dbReference type="GO" id="GO:0007249">
    <property type="term" value="P:canonical NF-kappaB signal transduction"/>
    <property type="evidence" value="ECO:0007669"/>
    <property type="project" value="TreeGrafter"/>
</dbReference>
<dbReference type="InterPro" id="IPR017441">
    <property type="entry name" value="Protein_kinase_ATP_BS"/>
</dbReference>
<accession>A0A401Q2V1</accession>
<dbReference type="InterPro" id="IPR011009">
    <property type="entry name" value="Kinase-like_dom_sf"/>
</dbReference>
<dbReference type="Gene3D" id="3.30.200.20">
    <property type="entry name" value="Phosphorylase Kinase, domain 1"/>
    <property type="match status" value="1"/>
</dbReference>
<keyword evidence="3" id="KW-0418">Kinase</keyword>
<dbReference type="InterPro" id="IPR000719">
    <property type="entry name" value="Prot_kinase_dom"/>
</dbReference>
<feature type="compositionally biased region" description="Basic and acidic residues" evidence="6">
    <location>
        <begin position="431"/>
        <end position="443"/>
    </location>
</feature>
<reference evidence="8 9" key="1">
    <citation type="journal article" date="2018" name="Nat. Ecol. Evol.">
        <title>Shark genomes provide insights into elasmobranch evolution and the origin of vertebrates.</title>
        <authorList>
            <person name="Hara Y"/>
            <person name="Yamaguchi K"/>
            <person name="Onimaru K"/>
            <person name="Kadota M"/>
            <person name="Koyanagi M"/>
            <person name="Keeley SD"/>
            <person name="Tatsumi K"/>
            <person name="Tanaka K"/>
            <person name="Motone F"/>
            <person name="Kageyama Y"/>
            <person name="Nozu R"/>
            <person name="Adachi N"/>
            <person name="Nishimura O"/>
            <person name="Nakagawa R"/>
            <person name="Tanegashima C"/>
            <person name="Kiyatake I"/>
            <person name="Matsumoto R"/>
            <person name="Murakumo K"/>
            <person name="Nishida K"/>
            <person name="Terakita A"/>
            <person name="Kuratani S"/>
            <person name="Sato K"/>
            <person name="Hyodo S Kuraku.S."/>
        </authorList>
    </citation>
    <scope>NUCLEOTIDE SEQUENCE [LARGE SCALE GENOMIC DNA]</scope>
</reference>
<dbReference type="InterPro" id="IPR050538">
    <property type="entry name" value="MAP_kinase_kinase_kinase"/>
</dbReference>
<dbReference type="AlphaFoldDB" id="A0A401Q2V1"/>
<evidence type="ECO:0000256" key="4">
    <source>
        <dbReference type="ARBA" id="ARBA00022840"/>
    </source>
</evidence>
<dbReference type="SMART" id="SM00220">
    <property type="entry name" value="S_TKc"/>
    <property type="match status" value="1"/>
</dbReference>
<keyword evidence="9" id="KW-1185">Reference proteome</keyword>
<feature type="compositionally biased region" description="Polar residues" evidence="6">
    <location>
        <begin position="444"/>
        <end position="463"/>
    </location>
</feature>
<dbReference type="PANTHER" id="PTHR48016">
    <property type="entry name" value="MAP KINASE KINASE KINASE SSK2-RELATED-RELATED"/>
    <property type="match status" value="1"/>
</dbReference>
<evidence type="ECO:0000256" key="2">
    <source>
        <dbReference type="ARBA" id="ARBA00022741"/>
    </source>
</evidence>
<dbReference type="PANTHER" id="PTHR48016:SF9">
    <property type="entry name" value="MITOGEN-ACTIVATED PROTEIN KINASE KINASE KINASE 14"/>
    <property type="match status" value="1"/>
</dbReference>
<evidence type="ECO:0000256" key="6">
    <source>
        <dbReference type="SAM" id="MobiDB-lite"/>
    </source>
</evidence>